<organism evidence="1 2">
    <name type="scientific">Tritrichomonas foetus</name>
    <dbReference type="NCBI Taxonomy" id="1144522"/>
    <lineage>
        <taxon>Eukaryota</taxon>
        <taxon>Metamonada</taxon>
        <taxon>Parabasalia</taxon>
        <taxon>Tritrichomonadida</taxon>
        <taxon>Tritrichomonadidae</taxon>
        <taxon>Tritrichomonas</taxon>
    </lineage>
</organism>
<comment type="caution">
    <text evidence="1">The sequence shown here is derived from an EMBL/GenBank/DDBJ whole genome shotgun (WGS) entry which is preliminary data.</text>
</comment>
<keyword evidence="2" id="KW-1185">Reference proteome</keyword>
<evidence type="ECO:0000313" key="1">
    <source>
        <dbReference type="EMBL" id="OHS96234.1"/>
    </source>
</evidence>
<protein>
    <recommendedName>
        <fullName evidence="3">DUF3447 domain-containing protein</fullName>
    </recommendedName>
</protein>
<dbReference type="PANTHER" id="PTHR24159">
    <property type="match status" value="1"/>
</dbReference>
<accession>A0A1J4JAN0</accession>
<dbReference type="RefSeq" id="XP_068349371.1">
    <property type="nucleotide sequence ID" value="XM_068511540.1"/>
</dbReference>
<reference evidence="1" key="1">
    <citation type="submission" date="2016-10" db="EMBL/GenBank/DDBJ databases">
        <authorList>
            <person name="Benchimol M."/>
            <person name="Almeida L.G."/>
            <person name="Vasconcelos A.T."/>
            <person name="Perreira-Neves A."/>
            <person name="Rosa I.A."/>
            <person name="Tasca T."/>
            <person name="Bogo M.R."/>
            <person name="de Souza W."/>
        </authorList>
    </citation>
    <scope>NUCLEOTIDE SEQUENCE [LARGE SCALE GENOMIC DNA]</scope>
    <source>
        <strain evidence="1">K</strain>
    </source>
</reference>
<name>A0A1J4JAN0_9EUKA</name>
<dbReference type="Proteomes" id="UP000179807">
    <property type="component" value="Unassembled WGS sequence"/>
</dbReference>
<dbReference type="InterPro" id="IPR036770">
    <property type="entry name" value="Ankyrin_rpt-contain_sf"/>
</dbReference>
<dbReference type="SUPFAM" id="SSF48403">
    <property type="entry name" value="Ankyrin repeat"/>
    <property type="match status" value="1"/>
</dbReference>
<dbReference type="PANTHER" id="PTHR24159:SF5">
    <property type="entry name" value="ANK_REP_REGION DOMAIN-CONTAINING PROTEIN"/>
    <property type="match status" value="1"/>
</dbReference>
<dbReference type="AlphaFoldDB" id="A0A1J4JAN0"/>
<dbReference type="GeneID" id="94846244"/>
<evidence type="ECO:0008006" key="3">
    <source>
        <dbReference type="Google" id="ProtNLM"/>
    </source>
</evidence>
<proteinExistence type="predicted"/>
<evidence type="ECO:0000313" key="2">
    <source>
        <dbReference type="Proteomes" id="UP000179807"/>
    </source>
</evidence>
<dbReference type="VEuPathDB" id="TrichDB:TRFO_37616"/>
<dbReference type="EMBL" id="MLAK01001190">
    <property type="protein sequence ID" value="OHS96234.1"/>
    <property type="molecule type" value="Genomic_DNA"/>
</dbReference>
<sequence length="404" mass="48368">MNKDSKNAFFRFKEQIMILAKLQTLLVDLIDSEKSFREERISKLFGCFNEIEIHDNFSIYDAFLHLLVHLSIVKPSKADTMSLFRQILEELVDNHSLKHAFHQSTIVNIFAKNKTLLLFLYEKGVVDISLIISHGKKHYDHIFNIFFFPEFKKNDFDYFQTLQNHSEQEIQFLESNIENFCKYRYDGHSDEEPMNYIRNDDIESFIQYISQNENYNLNSYVKPMIYESKFEFVYGWNISRSLLEYSMMYGSIKIFKFLWANKVSYSQNSLKYAIIGGNIEIISILDDESKYFYDEACLYQSIQHQKHEITDYLFQKLEKSISNTELFGDYLYCFDFTQIYKLLNHMQIYNSNKNGDNQLTQLLIDSMEKIRAKSKDNFSLLYLHYQYLLETYEFDINKKDQVCI</sequence>
<gene>
    <name evidence="1" type="ORF">TRFO_37616</name>
</gene>